<keyword evidence="1" id="KW-0472">Membrane</keyword>
<keyword evidence="1" id="KW-1133">Transmembrane helix</keyword>
<evidence type="ECO:0000313" key="2">
    <source>
        <dbReference type="EMBL" id="OJF95067.1"/>
    </source>
</evidence>
<comment type="caution">
    <text evidence="2">The sequence shown here is derived from an EMBL/GenBank/DDBJ whole genome shotgun (WGS) entry which is preliminary data.</text>
</comment>
<keyword evidence="1" id="KW-0812">Transmembrane</keyword>
<evidence type="ECO:0000256" key="1">
    <source>
        <dbReference type="SAM" id="Phobius"/>
    </source>
</evidence>
<reference evidence="2 3" key="1">
    <citation type="submission" date="2016-02" db="EMBL/GenBank/DDBJ databases">
        <title>Genome sequencing of a beta-galactosidase producing bacteria Rhizobium sp. 59.</title>
        <authorList>
            <person name="Wang D."/>
            <person name="Kot W."/>
            <person name="Qin Y."/>
            <person name="Hansen L."/>
            <person name="Naqvi K."/>
            <person name="Rensing C."/>
        </authorList>
    </citation>
    <scope>NUCLEOTIDE SEQUENCE [LARGE SCALE GENOMIC DNA]</scope>
    <source>
        <strain evidence="2 3">59</strain>
    </source>
</reference>
<dbReference type="EMBL" id="LSRP01000096">
    <property type="protein sequence ID" value="OJF95067.1"/>
    <property type="molecule type" value="Genomic_DNA"/>
</dbReference>
<gene>
    <name evidence="2" type="ORF">AX760_04375</name>
</gene>
<keyword evidence="3" id="KW-1185">Reference proteome</keyword>
<dbReference type="Proteomes" id="UP000182661">
    <property type="component" value="Unassembled WGS sequence"/>
</dbReference>
<name>A0A657LQI2_9HYPH</name>
<organism evidence="2 3">
    <name type="scientific">Pararhizobium antarcticum</name>
    <dbReference type="NCBI Taxonomy" id="1798805"/>
    <lineage>
        <taxon>Bacteria</taxon>
        <taxon>Pseudomonadati</taxon>
        <taxon>Pseudomonadota</taxon>
        <taxon>Alphaproteobacteria</taxon>
        <taxon>Hyphomicrobiales</taxon>
        <taxon>Rhizobiaceae</taxon>
        <taxon>Rhizobium/Agrobacterium group</taxon>
        <taxon>Pararhizobium</taxon>
    </lineage>
</organism>
<proteinExistence type="predicted"/>
<protein>
    <submittedName>
        <fullName evidence="2">Uncharacterized protein</fullName>
    </submittedName>
</protein>
<sequence>MTEGVAEVIVKDVHSGIGKGLTSEVPLAFQTAARAPTDPASRNRTRKALVVFALLGAAGLAVLWLMV</sequence>
<evidence type="ECO:0000313" key="3">
    <source>
        <dbReference type="Proteomes" id="UP000182661"/>
    </source>
</evidence>
<feature type="transmembrane region" description="Helical" evidence="1">
    <location>
        <begin position="48"/>
        <end position="66"/>
    </location>
</feature>
<accession>A0A657LQI2</accession>
<dbReference type="AlphaFoldDB" id="A0A657LQI2"/>